<comment type="similarity">
    <text evidence="4 8">Belongs to the DHNA family.</text>
</comment>
<dbReference type="PANTHER" id="PTHR42844">
    <property type="entry name" value="DIHYDRONEOPTERIN ALDOLASE 1-RELATED"/>
    <property type="match status" value="1"/>
</dbReference>
<dbReference type="AlphaFoldDB" id="A0A4R7K1X4"/>
<gene>
    <name evidence="10" type="ORF">DES49_0698</name>
</gene>
<accession>A0A4R7K1X4</accession>
<evidence type="ECO:0000256" key="8">
    <source>
        <dbReference type="RuleBase" id="RU362079"/>
    </source>
</evidence>
<evidence type="ECO:0000259" key="9">
    <source>
        <dbReference type="SMART" id="SM00905"/>
    </source>
</evidence>
<comment type="caution">
    <text evidence="10">The sequence shown here is derived from an EMBL/GenBank/DDBJ whole genome shotgun (WGS) entry which is preliminary data.</text>
</comment>
<dbReference type="EC" id="4.1.2.25" evidence="8"/>
<dbReference type="NCBIfam" id="TIGR00526">
    <property type="entry name" value="folB_dom"/>
    <property type="match status" value="1"/>
</dbReference>
<dbReference type="Pfam" id="PF02152">
    <property type="entry name" value="FolB"/>
    <property type="match status" value="1"/>
</dbReference>
<dbReference type="RefSeq" id="WP_133734956.1">
    <property type="nucleotide sequence ID" value="NZ_SOAX01000001.1"/>
</dbReference>
<keyword evidence="7 8" id="KW-0456">Lyase</keyword>
<proteinExistence type="inferred from homology"/>
<dbReference type="CDD" id="cd00534">
    <property type="entry name" value="DHNA_DHNTPE"/>
    <property type="match status" value="1"/>
</dbReference>
<evidence type="ECO:0000256" key="4">
    <source>
        <dbReference type="ARBA" id="ARBA00005708"/>
    </source>
</evidence>
<evidence type="ECO:0000256" key="5">
    <source>
        <dbReference type="ARBA" id="ARBA00022909"/>
    </source>
</evidence>
<evidence type="ECO:0000313" key="11">
    <source>
        <dbReference type="Proteomes" id="UP000295830"/>
    </source>
</evidence>
<organism evidence="10 11">
    <name type="scientific">Halospina denitrificans</name>
    <dbReference type="NCBI Taxonomy" id="332522"/>
    <lineage>
        <taxon>Bacteria</taxon>
        <taxon>Pseudomonadati</taxon>
        <taxon>Pseudomonadota</taxon>
        <taxon>Gammaproteobacteria</taxon>
        <taxon>Halospina</taxon>
    </lineage>
</organism>
<comment type="function">
    <text evidence="8">Catalyzes the conversion of 7,8-dihydroneopterin to 6-hydroxymethyl-7,8-dihydropterin.</text>
</comment>
<evidence type="ECO:0000256" key="7">
    <source>
        <dbReference type="ARBA" id="ARBA00023239"/>
    </source>
</evidence>
<dbReference type="FunFam" id="3.30.1130.10:FF:000002">
    <property type="entry name" value="7,8-dihydroneopterin aldolase"/>
    <property type="match status" value="1"/>
</dbReference>
<name>A0A4R7K1X4_9GAMM</name>
<reference evidence="10 11" key="1">
    <citation type="submission" date="2019-03" db="EMBL/GenBank/DDBJ databases">
        <title>Genomic Encyclopedia of Type Strains, Phase IV (KMG-IV): sequencing the most valuable type-strain genomes for metagenomic binning, comparative biology and taxonomic classification.</title>
        <authorList>
            <person name="Goeker M."/>
        </authorList>
    </citation>
    <scope>NUCLEOTIDE SEQUENCE [LARGE SCALE GENOMIC DNA]</scope>
    <source>
        <strain evidence="10 11">DSM 15505</strain>
    </source>
</reference>
<comment type="pathway">
    <text evidence="3 8">Cofactor biosynthesis; tetrahydrofolate biosynthesis; 2-amino-4-hydroxy-6-hydroxymethyl-7,8-dihydropteridine diphosphate from 7,8-dihydroneopterin triphosphate: step 3/4.</text>
</comment>
<dbReference type="GO" id="GO:0046654">
    <property type="term" value="P:tetrahydrofolate biosynthetic process"/>
    <property type="evidence" value="ECO:0007669"/>
    <property type="project" value="UniProtKB-UniRule"/>
</dbReference>
<keyword evidence="11" id="KW-1185">Reference proteome</keyword>
<comment type="catalytic activity">
    <reaction evidence="2 8">
        <text>7,8-dihydroneopterin = 6-hydroxymethyl-7,8-dihydropterin + glycolaldehyde</text>
        <dbReference type="Rhea" id="RHEA:10540"/>
        <dbReference type="ChEBI" id="CHEBI:17001"/>
        <dbReference type="ChEBI" id="CHEBI:17071"/>
        <dbReference type="ChEBI" id="CHEBI:44841"/>
        <dbReference type="EC" id="4.1.2.25"/>
    </reaction>
</comment>
<dbReference type="PANTHER" id="PTHR42844:SF1">
    <property type="entry name" value="DIHYDRONEOPTERIN ALDOLASE 1-RELATED"/>
    <property type="match status" value="1"/>
</dbReference>
<keyword evidence="6" id="KW-0413">Isomerase</keyword>
<dbReference type="InterPro" id="IPR006156">
    <property type="entry name" value="Dihydroneopterin_aldolase"/>
</dbReference>
<dbReference type="InterPro" id="IPR006157">
    <property type="entry name" value="FolB_dom"/>
</dbReference>
<dbReference type="EMBL" id="SOAX01000001">
    <property type="protein sequence ID" value="TDT44585.1"/>
    <property type="molecule type" value="Genomic_DNA"/>
</dbReference>
<evidence type="ECO:0000256" key="2">
    <source>
        <dbReference type="ARBA" id="ARBA00001353"/>
    </source>
</evidence>
<dbReference type="Gene3D" id="3.30.1130.10">
    <property type="match status" value="1"/>
</dbReference>
<dbReference type="NCBIfam" id="TIGR00525">
    <property type="entry name" value="folB"/>
    <property type="match status" value="1"/>
</dbReference>
<dbReference type="UniPathway" id="UPA00077">
    <property type="reaction ID" value="UER00154"/>
</dbReference>
<dbReference type="SUPFAM" id="SSF55620">
    <property type="entry name" value="Tetrahydrobiopterin biosynthesis enzymes-like"/>
    <property type="match status" value="1"/>
</dbReference>
<feature type="domain" description="Dihydroneopterin aldolase/epimerase" evidence="9">
    <location>
        <begin position="4"/>
        <end position="114"/>
    </location>
</feature>
<evidence type="ECO:0000256" key="1">
    <source>
        <dbReference type="ARBA" id="ARBA00000693"/>
    </source>
</evidence>
<dbReference type="InterPro" id="IPR043133">
    <property type="entry name" value="GTP-CH-I_C/QueF"/>
</dbReference>
<dbReference type="GO" id="GO:0004150">
    <property type="term" value="F:dihydroneopterin aldolase activity"/>
    <property type="evidence" value="ECO:0007669"/>
    <property type="project" value="UniProtKB-UniRule"/>
</dbReference>
<dbReference type="SMART" id="SM00905">
    <property type="entry name" value="FolB"/>
    <property type="match status" value="1"/>
</dbReference>
<sequence length="118" mass="12896">MDCVFIEGLEVEAIIGVLDWERTVEQRLLVDLDLGWDNRRPATSGALEDALDYAAVAGVARDCLREGRFHLLETAAEELASVLNERFGVTYRRIVLRKPGAVPGTKSVGVTIVRGGEA</sequence>
<dbReference type="GO" id="GO:0046656">
    <property type="term" value="P:folic acid biosynthetic process"/>
    <property type="evidence" value="ECO:0007669"/>
    <property type="project" value="UniProtKB-UniRule"/>
</dbReference>
<protein>
    <recommendedName>
        <fullName evidence="8">7,8-dihydroneopterin aldolase</fullName>
        <ecNumber evidence="8">4.1.2.25</ecNumber>
    </recommendedName>
</protein>
<keyword evidence="5 8" id="KW-0289">Folate biosynthesis</keyword>
<dbReference type="GO" id="GO:0005737">
    <property type="term" value="C:cytoplasm"/>
    <property type="evidence" value="ECO:0007669"/>
    <property type="project" value="TreeGrafter"/>
</dbReference>
<evidence type="ECO:0000256" key="3">
    <source>
        <dbReference type="ARBA" id="ARBA00005013"/>
    </source>
</evidence>
<dbReference type="OrthoDB" id="9810587at2"/>
<evidence type="ECO:0000313" key="10">
    <source>
        <dbReference type="EMBL" id="TDT44585.1"/>
    </source>
</evidence>
<comment type="catalytic activity">
    <reaction evidence="1">
        <text>7,8-dihydroneopterin = 7,8-dihydromonapterin</text>
        <dbReference type="Rhea" id="RHEA:45328"/>
        <dbReference type="ChEBI" id="CHEBI:17001"/>
        <dbReference type="ChEBI" id="CHEBI:71175"/>
        <dbReference type="EC" id="5.1.99.8"/>
    </reaction>
</comment>
<evidence type="ECO:0000256" key="6">
    <source>
        <dbReference type="ARBA" id="ARBA00023235"/>
    </source>
</evidence>
<dbReference type="GO" id="GO:0016853">
    <property type="term" value="F:isomerase activity"/>
    <property type="evidence" value="ECO:0007669"/>
    <property type="project" value="UniProtKB-KW"/>
</dbReference>
<dbReference type="Proteomes" id="UP000295830">
    <property type="component" value="Unassembled WGS sequence"/>
</dbReference>